<protein>
    <recommendedName>
        <fullName evidence="2">N-acetylmuramoyl-L-alanine amidase</fullName>
        <ecNumber evidence="2">3.5.1.28</ecNumber>
    </recommendedName>
</protein>
<evidence type="ECO:0000313" key="7">
    <source>
        <dbReference type="EMBL" id="EGC19575.1"/>
    </source>
</evidence>
<dbReference type="GO" id="GO:0030288">
    <property type="term" value="C:outer membrane-bounded periplasmic space"/>
    <property type="evidence" value="ECO:0007669"/>
    <property type="project" value="TreeGrafter"/>
</dbReference>
<comment type="caution">
    <text evidence="7">The sequence shown here is derived from an EMBL/GenBank/DDBJ whole genome shotgun (WGS) entry which is preliminary data.</text>
</comment>
<feature type="domain" description="MurNAc-LAA" evidence="6">
    <location>
        <begin position="88"/>
        <end position="247"/>
    </location>
</feature>
<dbReference type="Pfam" id="PF01520">
    <property type="entry name" value="Amidase_3"/>
    <property type="match status" value="1"/>
</dbReference>
<evidence type="ECO:0000313" key="8">
    <source>
        <dbReference type="Proteomes" id="UP000005697"/>
    </source>
</evidence>
<feature type="region of interest" description="Disordered" evidence="4">
    <location>
        <begin position="280"/>
        <end position="324"/>
    </location>
</feature>
<comment type="catalytic activity">
    <reaction evidence="1">
        <text>Hydrolyzes the link between N-acetylmuramoyl residues and L-amino acid residues in certain cell-wall glycopeptides.</text>
        <dbReference type="EC" id="3.5.1.28"/>
    </reaction>
</comment>
<dbReference type="FunFam" id="3.40.630.40:FF:000005">
    <property type="entry name" value="N-acetylmuramoyl-L-alanine amidase (AmiA)"/>
    <property type="match status" value="1"/>
</dbReference>
<evidence type="ECO:0000256" key="5">
    <source>
        <dbReference type="SAM" id="SignalP"/>
    </source>
</evidence>
<dbReference type="OrthoDB" id="9806267at2"/>
<proteinExistence type="predicted"/>
<dbReference type="GO" id="GO:0008745">
    <property type="term" value="F:N-acetylmuramoyl-L-alanine amidase activity"/>
    <property type="evidence" value="ECO:0007669"/>
    <property type="project" value="UniProtKB-EC"/>
</dbReference>
<dbReference type="SUPFAM" id="SSF53187">
    <property type="entry name" value="Zn-dependent exopeptidases"/>
    <property type="match status" value="1"/>
</dbReference>
<evidence type="ECO:0000256" key="4">
    <source>
        <dbReference type="SAM" id="MobiDB-lite"/>
    </source>
</evidence>
<dbReference type="HOGENOM" id="CLU_014322_4_5_10"/>
<dbReference type="eggNOG" id="COG0860">
    <property type="taxonomic scope" value="Bacteria"/>
</dbReference>
<evidence type="ECO:0000256" key="1">
    <source>
        <dbReference type="ARBA" id="ARBA00001561"/>
    </source>
</evidence>
<dbReference type="GO" id="GO:0009253">
    <property type="term" value="P:peptidoglycan catabolic process"/>
    <property type="evidence" value="ECO:0007669"/>
    <property type="project" value="InterPro"/>
</dbReference>
<feature type="chain" id="PRO_5003251731" description="N-acetylmuramoyl-L-alanine amidase" evidence="5">
    <location>
        <begin position="22"/>
        <end position="417"/>
    </location>
</feature>
<name>F0F8B6_9BACT</name>
<dbReference type="RefSeq" id="WP_007366586.1">
    <property type="nucleotide sequence ID" value="NZ_GL872282.1"/>
</dbReference>
<dbReference type="PANTHER" id="PTHR30404:SF0">
    <property type="entry name" value="N-ACETYLMURAMOYL-L-ALANINE AMIDASE AMIC"/>
    <property type="match status" value="1"/>
</dbReference>
<keyword evidence="5" id="KW-0732">Signal</keyword>
<keyword evidence="8" id="KW-1185">Reference proteome</keyword>
<dbReference type="PANTHER" id="PTHR30404">
    <property type="entry name" value="N-ACETYLMURAMOYL-L-ALANINE AMIDASE"/>
    <property type="match status" value="1"/>
</dbReference>
<sequence length="417" mass="46587">MLKKITISFVFFILSATASWAANGRFTLVIDAGHGGHDAGALGAFSKEKDINLNVALAFGRYVEQNLPDVNVIYTRKRDVFIPLHQRADIANKAKADLFISVHTNSVVPGHYAKGFQVYTLGMHRAKDNLDVAMRENSVISMEAGYQRTYQGFDPKSSESYIMFEFMQNANMEKSVELARLIQNSVCASAGRIDKGVHQAGFLVLRESYMPSCLIELGFITAADEEEYLNSPGGIDAMAKGIYEAFVKYKNMYDTHIVVPFRTADNKRIAVGRAIPALPADTPRPVAPATGRRQPKRNPPAAVQKPAQKKDSQPRQKGTGTEQQKNVPVFKVQVFATNRQMRPGCEQFRGHTDIDCVQEGNLYKYTIGSSTNYNEIARLREKLKKDFPQAFVIAYKDGVRMDTNQAIGEFLKNKRKK</sequence>
<dbReference type="STRING" id="888743.HMPREF9141_1833"/>
<keyword evidence="3 7" id="KW-0378">Hydrolase</keyword>
<gene>
    <name evidence="7" type="ORF">HMPREF9141_1833</name>
</gene>
<dbReference type="Proteomes" id="UP000005697">
    <property type="component" value="Unassembled WGS sequence"/>
</dbReference>
<dbReference type="EC" id="3.5.1.28" evidence="2"/>
<evidence type="ECO:0000256" key="3">
    <source>
        <dbReference type="ARBA" id="ARBA00022801"/>
    </source>
</evidence>
<dbReference type="InterPro" id="IPR002508">
    <property type="entry name" value="MurNAc-LAA_cat"/>
</dbReference>
<dbReference type="Gene3D" id="3.40.630.40">
    <property type="entry name" value="Zn-dependent exopeptidases"/>
    <property type="match status" value="1"/>
</dbReference>
<feature type="compositionally biased region" description="Polar residues" evidence="4">
    <location>
        <begin position="315"/>
        <end position="324"/>
    </location>
</feature>
<accession>F0F8B6</accession>
<evidence type="ECO:0000256" key="2">
    <source>
        <dbReference type="ARBA" id="ARBA00011901"/>
    </source>
</evidence>
<dbReference type="AlphaFoldDB" id="F0F8B6"/>
<feature type="signal peptide" evidence="5">
    <location>
        <begin position="1"/>
        <end position="21"/>
    </location>
</feature>
<dbReference type="SMART" id="SM00646">
    <property type="entry name" value="Ami_3"/>
    <property type="match status" value="1"/>
</dbReference>
<evidence type="ECO:0000259" key="6">
    <source>
        <dbReference type="SMART" id="SM00646"/>
    </source>
</evidence>
<dbReference type="EMBL" id="AEWX01000026">
    <property type="protein sequence ID" value="EGC19575.1"/>
    <property type="molecule type" value="Genomic_DNA"/>
</dbReference>
<reference evidence="7 8" key="1">
    <citation type="submission" date="2011-01" db="EMBL/GenBank/DDBJ databases">
        <authorList>
            <person name="Muzny D."/>
            <person name="Qin X."/>
            <person name="Deng J."/>
            <person name="Jiang H."/>
            <person name="Liu Y."/>
            <person name="Qu J."/>
            <person name="Song X.-Z."/>
            <person name="Zhang L."/>
            <person name="Thornton R."/>
            <person name="Coyle M."/>
            <person name="Francisco L."/>
            <person name="Jackson L."/>
            <person name="Javaid M."/>
            <person name="Korchina V."/>
            <person name="Kovar C."/>
            <person name="Mata R."/>
            <person name="Mathew T."/>
            <person name="Ngo R."/>
            <person name="Nguyen L."/>
            <person name="Nguyen N."/>
            <person name="Okwuonu G."/>
            <person name="Ongeri F."/>
            <person name="Pham C."/>
            <person name="Simmons D."/>
            <person name="Wilczek-Boney K."/>
            <person name="Hale W."/>
            <person name="Jakkamsetti A."/>
            <person name="Pham P."/>
            <person name="Ruth R."/>
            <person name="San Lucas F."/>
            <person name="Warren J."/>
            <person name="Zhang J."/>
            <person name="Zhao Z."/>
            <person name="Zhou C."/>
            <person name="Zhu D."/>
            <person name="Lee S."/>
            <person name="Bess C."/>
            <person name="Blankenburg K."/>
            <person name="Forbes L."/>
            <person name="Fu Q."/>
            <person name="Gubbala S."/>
            <person name="Hirani K."/>
            <person name="Jayaseelan J.C."/>
            <person name="Lara F."/>
            <person name="Munidasa M."/>
            <person name="Palculict T."/>
            <person name="Patil S."/>
            <person name="Pu L.-L."/>
            <person name="Saada N."/>
            <person name="Tang L."/>
            <person name="Weissenberger G."/>
            <person name="Zhu Y."/>
            <person name="Hemphill L."/>
            <person name="Shang Y."/>
            <person name="Youmans B."/>
            <person name="Ayvaz T."/>
            <person name="Ross M."/>
            <person name="Santibanez J."/>
            <person name="Aqrawi P."/>
            <person name="Gross S."/>
            <person name="Joshi V."/>
            <person name="Fowler G."/>
            <person name="Nazareth L."/>
            <person name="Reid J."/>
            <person name="Worley K."/>
            <person name="Petrosino J."/>
            <person name="Highlander S."/>
            <person name="Gibbs R."/>
        </authorList>
    </citation>
    <scope>NUCLEOTIDE SEQUENCE [LARGE SCALE GENOMIC DNA]</scope>
    <source>
        <strain evidence="7 8">DSM 16608</strain>
    </source>
</reference>
<organism evidence="7 8">
    <name type="scientific">Prevotella multiformis DSM 16608</name>
    <dbReference type="NCBI Taxonomy" id="888743"/>
    <lineage>
        <taxon>Bacteria</taxon>
        <taxon>Pseudomonadati</taxon>
        <taxon>Bacteroidota</taxon>
        <taxon>Bacteroidia</taxon>
        <taxon>Bacteroidales</taxon>
        <taxon>Prevotellaceae</taxon>
        <taxon>Prevotella</taxon>
    </lineage>
</organism>
<dbReference type="CDD" id="cd02696">
    <property type="entry name" value="MurNAc-LAA"/>
    <property type="match status" value="1"/>
</dbReference>
<dbReference type="InterPro" id="IPR050695">
    <property type="entry name" value="N-acetylmuramoyl_amidase_3"/>
</dbReference>